<feature type="signal peptide" evidence="1">
    <location>
        <begin position="1"/>
        <end position="23"/>
    </location>
</feature>
<feature type="domain" description="DUF4412" evidence="2">
    <location>
        <begin position="43"/>
        <end position="206"/>
    </location>
</feature>
<dbReference type="EMBL" id="JBHSBY010000008">
    <property type="protein sequence ID" value="MFC4195341.1"/>
    <property type="molecule type" value="Genomic_DNA"/>
</dbReference>
<comment type="caution">
    <text evidence="3">The sequence shown here is derived from an EMBL/GenBank/DDBJ whole genome shotgun (WGS) entry which is preliminary data.</text>
</comment>
<organism evidence="3 4">
    <name type="scientific">Pedobacter jamesrossensis</name>
    <dbReference type="NCBI Taxonomy" id="1908238"/>
    <lineage>
        <taxon>Bacteria</taxon>
        <taxon>Pseudomonadati</taxon>
        <taxon>Bacteroidota</taxon>
        <taxon>Sphingobacteriia</taxon>
        <taxon>Sphingobacteriales</taxon>
        <taxon>Sphingobacteriaceae</taxon>
        <taxon>Pedobacter</taxon>
    </lineage>
</organism>
<keyword evidence="1" id="KW-0732">Signal</keyword>
<evidence type="ECO:0000313" key="4">
    <source>
        <dbReference type="Proteomes" id="UP001595792"/>
    </source>
</evidence>
<dbReference type="InterPro" id="IPR025524">
    <property type="entry name" value="DUF4412"/>
</dbReference>
<evidence type="ECO:0000313" key="3">
    <source>
        <dbReference type="EMBL" id="MFC4195341.1"/>
    </source>
</evidence>
<proteinExistence type="predicted"/>
<accession>A0ABV8NF31</accession>
<protein>
    <submittedName>
        <fullName evidence="3">DUF4412 domain-containing protein</fullName>
    </submittedName>
</protein>
<sequence>MKRSISFLASLFSLIILSNTSIAADVYAEYEITGMGAKSVLSKMYGKNGNVRTDVNMDVAGRQITSTSLMLKSNPGVILIFNSMTKTYTETKTTKDASIKDFSIKVLGTEKIGKYNCSHIRMTSDGKSWDMWYTKDLPSISFPINGNSAASSEKLIAELKSKGITGMPVKIVFFKPGTSTAAITMQLTKYEPKTLDVALFSIPTGYKKSGVSFDAEKMKNMTPSQRKEMMMKMMKEQMNH</sequence>
<evidence type="ECO:0000259" key="2">
    <source>
        <dbReference type="Pfam" id="PF14371"/>
    </source>
</evidence>
<keyword evidence="4" id="KW-1185">Reference proteome</keyword>
<feature type="chain" id="PRO_5047145891" evidence="1">
    <location>
        <begin position="24"/>
        <end position="240"/>
    </location>
</feature>
<dbReference type="Pfam" id="PF14371">
    <property type="entry name" value="DUF4412"/>
    <property type="match status" value="1"/>
</dbReference>
<dbReference type="RefSeq" id="WP_378958641.1">
    <property type="nucleotide sequence ID" value="NZ_JBHRXC010000016.1"/>
</dbReference>
<gene>
    <name evidence="3" type="ORF">ACFOUY_01365</name>
</gene>
<dbReference type="Proteomes" id="UP001595792">
    <property type="component" value="Unassembled WGS sequence"/>
</dbReference>
<reference evidence="4" key="1">
    <citation type="journal article" date="2019" name="Int. J. Syst. Evol. Microbiol.">
        <title>The Global Catalogue of Microorganisms (GCM) 10K type strain sequencing project: providing services to taxonomists for standard genome sequencing and annotation.</title>
        <authorList>
            <consortium name="The Broad Institute Genomics Platform"/>
            <consortium name="The Broad Institute Genome Sequencing Center for Infectious Disease"/>
            <person name="Wu L."/>
            <person name="Ma J."/>
        </authorList>
    </citation>
    <scope>NUCLEOTIDE SEQUENCE [LARGE SCALE GENOMIC DNA]</scope>
    <source>
        <strain evidence="4">CCM 8689</strain>
    </source>
</reference>
<name>A0ABV8NF31_9SPHI</name>
<evidence type="ECO:0000256" key="1">
    <source>
        <dbReference type="SAM" id="SignalP"/>
    </source>
</evidence>